<keyword evidence="1" id="KW-0812">Transmembrane</keyword>
<evidence type="ECO:0000256" key="1">
    <source>
        <dbReference type="SAM" id="Phobius"/>
    </source>
</evidence>
<accession>A0A8H2JM91</accession>
<feature type="transmembrane region" description="Helical" evidence="1">
    <location>
        <begin position="65"/>
        <end position="98"/>
    </location>
</feature>
<reference evidence="2 3" key="1">
    <citation type="submission" date="2019-05" db="EMBL/GenBank/DDBJ databases">
        <title>Colwellia ponticola sp. nov., isolated from seawater.</title>
        <authorList>
            <person name="Yoon J.-H."/>
        </authorList>
    </citation>
    <scope>NUCLEOTIDE SEQUENCE [LARGE SCALE GENOMIC DNA]</scope>
    <source>
        <strain evidence="2 3">OISW-25</strain>
    </source>
</reference>
<sequence>MKTWKILGYLGLLPFIIFLYLSSETVIWGIDTKQAFIAYSAIILSFVAGTIWRRDAETYHHKRYIISNILSLIAFVALLLTYKVALIVLLLSFILLFIYENSIGKQDKTPSSYMNMRFWLTQLVVLLHITAYFLWFN</sequence>
<keyword evidence="1" id="KW-1133">Transmembrane helix</keyword>
<dbReference type="AlphaFoldDB" id="A0A8H2JM91"/>
<dbReference type="InterPro" id="IPR021836">
    <property type="entry name" value="DUF3429"/>
</dbReference>
<feature type="transmembrane region" description="Helical" evidence="1">
    <location>
        <begin position="118"/>
        <end position="136"/>
    </location>
</feature>
<dbReference type="Pfam" id="PF11911">
    <property type="entry name" value="DUF3429"/>
    <property type="match status" value="1"/>
</dbReference>
<comment type="caution">
    <text evidence="2">The sequence shown here is derived from an EMBL/GenBank/DDBJ whole genome shotgun (WGS) entry which is preliminary data.</text>
</comment>
<organism evidence="2 3">
    <name type="scientific">Colwellia ponticola</name>
    <dbReference type="NCBI Taxonomy" id="2304625"/>
    <lineage>
        <taxon>Bacteria</taxon>
        <taxon>Pseudomonadati</taxon>
        <taxon>Pseudomonadota</taxon>
        <taxon>Gammaproteobacteria</taxon>
        <taxon>Alteromonadales</taxon>
        <taxon>Colwelliaceae</taxon>
        <taxon>Colwellia</taxon>
    </lineage>
</organism>
<dbReference type="Proteomes" id="UP000307702">
    <property type="component" value="Unassembled WGS sequence"/>
</dbReference>
<evidence type="ECO:0000313" key="2">
    <source>
        <dbReference type="EMBL" id="TMM43979.1"/>
    </source>
</evidence>
<dbReference type="PANTHER" id="PTHR15887">
    <property type="entry name" value="TRANSMEMBRANE PROTEIN 69"/>
    <property type="match status" value="1"/>
</dbReference>
<dbReference type="OrthoDB" id="8591832at2"/>
<gene>
    <name evidence="2" type="ORF">FCS21_12235</name>
</gene>
<dbReference type="EMBL" id="SZVP01000012">
    <property type="protein sequence ID" value="TMM43979.1"/>
    <property type="molecule type" value="Genomic_DNA"/>
</dbReference>
<dbReference type="PANTHER" id="PTHR15887:SF1">
    <property type="entry name" value="TRANSMEMBRANE PROTEIN 69"/>
    <property type="match status" value="1"/>
</dbReference>
<protein>
    <submittedName>
        <fullName evidence="2">DUF3429 domain-containing protein</fullName>
    </submittedName>
</protein>
<name>A0A8H2JM91_9GAMM</name>
<proteinExistence type="predicted"/>
<feature type="transmembrane region" description="Helical" evidence="1">
    <location>
        <begin position="36"/>
        <end position="53"/>
    </location>
</feature>
<evidence type="ECO:0000313" key="3">
    <source>
        <dbReference type="Proteomes" id="UP000307702"/>
    </source>
</evidence>
<keyword evidence="1" id="KW-0472">Membrane</keyword>
<keyword evidence="3" id="KW-1185">Reference proteome</keyword>
<feature type="transmembrane region" description="Helical" evidence="1">
    <location>
        <begin position="7"/>
        <end position="30"/>
    </location>
</feature>